<dbReference type="InterPro" id="IPR032675">
    <property type="entry name" value="LRR_dom_sf"/>
</dbReference>
<evidence type="ECO:0000313" key="9">
    <source>
        <dbReference type="EMBL" id="EDO38258.1"/>
    </source>
</evidence>
<dbReference type="GO" id="GO:0000209">
    <property type="term" value="P:protein polyubiquitination"/>
    <property type="evidence" value="ECO:0007669"/>
    <property type="project" value="InterPro"/>
</dbReference>
<gene>
    <name evidence="9" type="ORF">NEMVEDRAFT_v1g244505</name>
</gene>
<dbReference type="SUPFAM" id="SSF52047">
    <property type="entry name" value="RNI-like"/>
    <property type="match status" value="1"/>
</dbReference>
<evidence type="ECO:0000256" key="3">
    <source>
        <dbReference type="ARBA" id="ARBA00022723"/>
    </source>
</evidence>
<dbReference type="Gene3D" id="3.80.10.10">
    <property type="entry name" value="Ribonuclease Inhibitor"/>
    <property type="match status" value="1"/>
</dbReference>
<evidence type="ECO:0000259" key="8">
    <source>
        <dbReference type="PROSITE" id="PS50103"/>
    </source>
</evidence>
<dbReference type="InterPro" id="IPR045072">
    <property type="entry name" value="MKRN-like"/>
</dbReference>
<dbReference type="EC" id="2.3.2.27" evidence="2"/>
<evidence type="ECO:0000313" key="10">
    <source>
        <dbReference type="Proteomes" id="UP000001593"/>
    </source>
</evidence>
<feature type="region of interest" description="Disordered" evidence="7">
    <location>
        <begin position="138"/>
        <end position="178"/>
    </location>
</feature>
<feature type="zinc finger region" description="C3H1-type" evidence="6">
    <location>
        <begin position="17"/>
        <end position="41"/>
    </location>
</feature>
<keyword evidence="5 6" id="KW-0862">Zinc</keyword>
<evidence type="ECO:0000256" key="4">
    <source>
        <dbReference type="ARBA" id="ARBA00022771"/>
    </source>
</evidence>
<dbReference type="EMBL" id="DS469630">
    <property type="protein sequence ID" value="EDO38258.1"/>
    <property type="molecule type" value="Genomic_DNA"/>
</dbReference>
<organism evidence="9 10">
    <name type="scientific">Nematostella vectensis</name>
    <name type="common">Starlet sea anemone</name>
    <dbReference type="NCBI Taxonomy" id="45351"/>
    <lineage>
        <taxon>Eukaryota</taxon>
        <taxon>Metazoa</taxon>
        <taxon>Cnidaria</taxon>
        <taxon>Anthozoa</taxon>
        <taxon>Hexacorallia</taxon>
        <taxon>Actiniaria</taxon>
        <taxon>Edwardsiidae</taxon>
        <taxon>Nematostella</taxon>
    </lineage>
</organism>
<accession>A7SDG7</accession>
<dbReference type="GO" id="GO:0016567">
    <property type="term" value="P:protein ubiquitination"/>
    <property type="evidence" value="ECO:0000318"/>
    <property type="project" value="GO_Central"/>
</dbReference>
<keyword evidence="10" id="KW-1185">Reference proteome</keyword>
<evidence type="ECO:0000256" key="7">
    <source>
        <dbReference type="SAM" id="MobiDB-lite"/>
    </source>
</evidence>
<dbReference type="PANTHER" id="PTHR11224:SF10">
    <property type="entry name" value="IP09428P-RELATED"/>
    <property type="match status" value="1"/>
</dbReference>
<dbReference type="InParanoid" id="A7SDG7"/>
<dbReference type="GO" id="GO:0008270">
    <property type="term" value="F:zinc ion binding"/>
    <property type="evidence" value="ECO:0007669"/>
    <property type="project" value="UniProtKB-KW"/>
</dbReference>
<name>A7SDG7_NEMVE</name>
<dbReference type="eggNOG" id="ENOG502SEYW">
    <property type="taxonomic scope" value="Eukaryota"/>
</dbReference>
<feature type="zinc finger region" description="C3H1-type" evidence="6">
    <location>
        <begin position="43"/>
        <end position="70"/>
    </location>
</feature>
<dbReference type="OMA" id="RCKTAEC"/>
<dbReference type="Proteomes" id="UP000001593">
    <property type="component" value="Unassembled WGS sequence"/>
</dbReference>
<proteinExistence type="predicted"/>
<keyword evidence="4 6" id="KW-0863">Zinc-finger</keyword>
<evidence type="ECO:0000256" key="5">
    <source>
        <dbReference type="ARBA" id="ARBA00022833"/>
    </source>
</evidence>
<feature type="compositionally biased region" description="Basic and acidic residues" evidence="7">
    <location>
        <begin position="161"/>
        <end position="178"/>
    </location>
</feature>
<evidence type="ECO:0000256" key="2">
    <source>
        <dbReference type="ARBA" id="ARBA00012483"/>
    </source>
</evidence>
<dbReference type="GO" id="GO:0061630">
    <property type="term" value="F:ubiquitin protein ligase activity"/>
    <property type="evidence" value="ECO:0000318"/>
    <property type="project" value="GO_Central"/>
</dbReference>
<dbReference type="SMART" id="SM00367">
    <property type="entry name" value="LRR_CC"/>
    <property type="match status" value="2"/>
</dbReference>
<feature type="compositionally biased region" description="Basic and acidic residues" evidence="7">
    <location>
        <begin position="138"/>
        <end position="153"/>
    </location>
</feature>
<dbReference type="HOGENOM" id="CLU_352448_0_0_1"/>
<feature type="domain" description="C3H1-type" evidence="8">
    <location>
        <begin position="43"/>
        <end position="70"/>
    </location>
</feature>
<dbReference type="AlphaFoldDB" id="A7SDG7"/>
<dbReference type="InterPro" id="IPR000571">
    <property type="entry name" value="Znf_CCCH"/>
</dbReference>
<dbReference type="SMART" id="SM00356">
    <property type="entry name" value="ZnF_C3H1"/>
    <property type="match status" value="2"/>
</dbReference>
<dbReference type="Pfam" id="PF05142">
    <property type="entry name" value="DUF702"/>
    <property type="match status" value="1"/>
</dbReference>
<dbReference type="PhylomeDB" id="A7SDG7"/>
<feature type="domain" description="C3H1-type" evidence="8">
    <location>
        <begin position="17"/>
        <end position="41"/>
    </location>
</feature>
<dbReference type="PANTHER" id="PTHR11224">
    <property type="entry name" value="MAKORIN-RELATED"/>
    <property type="match status" value="1"/>
</dbReference>
<comment type="catalytic activity">
    <reaction evidence="1">
        <text>S-ubiquitinyl-[E2 ubiquitin-conjugating enzyme]-L-cysteine + [acceptor protein]-L-lysine = [E2 ubiquitin-conjugating enzyme]-L-cysteine + N(6)-ubiquitinyl-[acceptor protein]-L-lysine.</text>
        <dbReference type="EC" id="2.3.2.27"/>
    </reaction>
</comment>
<dbReference type="InterPro" id="IPR006553">
    <property type="entry name" value="Leu-rich_rpt_Cys-con_subtyp"/>
</dbReference>
<sequence length="752" mass="84821">MATKSTKVHAKLSDGERRSNGFCRYFVRGDCREKNECKFSHNLEDVPVCRYYLEDRCMFGAECWYRHPEQDIANVGPMAAILGAGLMCGVGTNMNLLLAAAVAGAATPTTPDDVNQEGEEEKEDISLEKVMEMWHQRRENASEDVDKNNNIDKLEEESTEKDESTDTRDSAYSHEEKEENLLEFSTELKRYSIASWSASDMHKFISTLAKLDIEEYDEYDIITSKILGDSIRSWQPEPSKTAELFMMITETSKTDLTALILTLCNAPDKVHDMERHIAAVVLAAQKRDPKLWSSVAVGKLLQRIEEYGFNVDAIEMFNSIGKDLQDAEKVGELVHDYLVATGEKNTFDCRCRTPECECPVVADEGVAFLMFSGLQRKLDWSGEDKIKFFKKATGCLWPPEILKELGDIFGIKDPLKVATPRVLRRNQKLLGMPEQEANIINTKKQKAKSHKCSGGGCPNQSKRDCDNAMCGKCCRKTGKSCDVHEDFSAYVPPEWDSGLGFKFHKVEPSVVFNTEKQFENLTALKKQVRSKVEPSVVFNTEQQFDNLTALKKQVRSKVEPSVVFNTEQQFDNLTALKKQIKRVEFGPDFSVTDDHVIKVVDLWSEHLVVLQLGSSDSGCGSQLTDAAPKYIADHCPNLRKLRLESATHVTDEGMCAVIDKCPLLEELHITGNDKISGNVSSKALKPLFESSVLPNLRQLCVYDQHRIEHDVVYRLRRRRPKLKIHAGETDSDSFAHSMMLSMMGMSYGDGFY</sequence>
<dbReference type="Gene3D" id="4.10.1000.10">
    <property type="entry name" value="Zinc finger, CCCH-type"/>
    <property type="match status" value="1"/>
</dbReference>
<dbReference type="STRING" id="45351.A7SDG7"/>
<protein>
    <recommendedName>
        <fullName evidence="2">RING-type E3 ubiquitin transferase</fullName>
        <ecNumber evidence="2">2.3.2.27</ecNumber>
    </recommendedName>
</protein>
<evidence type="ECO:0000256" key="1">
    <source>
        <dbReference type="ARBA" id="ARBA00000900"/>
    </source>
</evidence>
<reference evidence="9 10" key="1">
    <citation type="journal article" date="2007" name="Science">
        <title>Sea anemone genome reveals ancestral eumetazoan gene repertoire and genomic organization.</title>
        <authorList>
            <person name="Putnam N.H."/>
            <person name="Srivastava M."/>
            <person name="Hellsten U."/>
            <person name="Dirks B."/>
            <person name="Chapman J."/>
            <person name="Salamov A."/>
            <person name="Terry A."/>
            <person name="Shapiro H."/>
            <person name="Lindquist E."/>
            <person name="Kapitonov V.V."/>
            <person name="Jurka J."/>
            <person name="Genikhovich G."/>
            <person name="Grigoriev I.V."/>
            <person name="Lucas S.M."/>
            <person name="Steele R.E."/>
            <person name="Finnerty J.R."/>
            <person name="Technau U."/>
            <person name="Martindale M.Q."/>
            <person name="Rokhsar D.S."/>
        </authorList>
    </citation>
    <scope>NUCLEOTIDE SEQUENCE [LARGE SCALE GENOMIC DNA]</scope>
    <source>
        <strain evidence="10">CH2 X CH6</strain>
    </source>
</reference>
<keyword evidence="3 6" id="KW-0479">Metal-binding</keyword>
<dbReference type="PROSITE" id="PS50103">
    <property type="entry name" value="ZF_C3H1"/>
    <property type="match status" value="2"/>
</dbReference>
<evidence type="ECO:0000256" key="6">
    <source>
        <dbReference type="PROSITE-ProRule" id="PRU00723"/>
    </source>
</evidence>